<evidence type="ECO:0000313" key="4">
    <source>
        <dbReference type="EMBL" id="AUX46328.1"/>
    </source>
</evidence>
<accession>A0A2L0F424</accession>
<organism evidence="4 5">
    <name type="scientific">Sorangium cellulosum</name>
    <name type="common">Polyangium cellulosum</name>
    <dbReference type="NCBI Taxonomy" id="56"/>
    <lineage>
        <taxon>Bacteria</taxon>
        <taxon>Pseudomonadati</taxon>
        <taxon>Myxococcota</taxon>
        <taxon>Polyangia</taxon>
        <taxon>Polyangiales</taxon>
        <taxon>Polyangiaceae</taxon>
        <taxon>Sorangium</taxon>
    </lineage>
</organism>
<proteinExistence type="predicted"/>
<evidence type="ECO:0000256" key="2">
    <source>
        <dbReference type="ARBA" id="ARBA00023163"/>
    </source>
</evidence>
<dbReference type="GO" id="GO:0043565">
    <property type="term" value="F:sequence-specific DNA binding"/>
    <property type="evidence" value="ECO:0007669"/>
    <property type="project" value="InterPro"/>
</dbReference>
<dbReference type="PROSITE" id="PS01124">
    <property type="entry name" value="HTH_ARAC_FAMILY_2"/>
    <property type="match status" value="1"/>
</dbReference>
<dbReference type="Proteomes" id="UP000238348">
    <property type="component" value="Chromosome"/>
</dbReference>
<dbReference type="GO" id="GO:0003700">
    <property type="term" value="F:DNA-binding transcription factor activity"/>
    <property type="evidence" value="ECO:0007669"/>
    <property type="project" value="InterPro"/>
</dbReference>
<dbReference type="OrthoDB" id="7191628at2"/>
<evidence type="ECO:0000313" key="5">
    <source>
        <dbReference type="Proteomes" id="UP000238348"/>
    </source>
</evidence>
<dbReference type="SUPFAM" id="SSF46689">
    <property type="entry name" value="Homeodomain-like"/>
    <property type="match status" value="1"/>
</dbReference>
<evidence type="ECO:0000256" key="1">
    <source>
        <dbReference type="ARBA" id="ARBA00023015"/>
    </source>
</evidence>
<evidence type="ECO:0000259" key="3">
    <source>
        <dbReference type="PROSITE" id="PS01124"/>
    </source>
</evidence>
<reference evidence="4 5" key="1">
    <citation type="submission" date="2015-09" db="EMBL/GenBank/DDBJ databases">
        <title>Sorangium comparison.</title>
        <authorList>
            <person name="Zaburannyi N."/>
            <person name="Bunk B."/>
            <person name="Overmann J."/>
            <person name="Mueller R."/>
        </authorList>
    </citation>
    <scope>NUCLEOTIDE SEQUENCE [LARGE SCALE GENOMIC DNA]</scope>
    <source>
        <strain evidence="4 5">So ce26</strain>
    </source>
</reference>
<dbReference type="AlphaFoldDB" id="A0A2L0F424"/>
<keyword evidence="1" id="KW-0805">Transcription regulation</keyword>
<protein>
    <recommendedName>
        <fullName evidence="3">HTH araC/xylS-type domain-containing protein</fullName>
    </recommendedName>
</protein>
<name>A0A2L0F424_SORCE</name>
<keyword evidence="2" id="KW-0804">Transcription</keyword>
<dbReference type="EMBL" id="CP012673">
    <property type="protein sequence ID" value="AUX46328.1"/>
    <property type="molecule type" value="Genomic_DNA"/>
</dbReference>
<feature type="domain" description="HTH araC/xylS-type" evidence="3">
    <location>
        <begin position="1"/>
        <end position="48"/>
    </location>
</feature>
<sequence>MCDATVAIAGSLRPLTEIAHVYGFSDTAHLARQLRAASGMPPSAYRAVARTRWHAPAARCARAAADDGRADSNPPRVPLRG</sequence>
<gene>
    <name evidence="4" type="ORF">SOCE26_078330</name>
</gene>
<dbReference type="InterPro" id="IPR009057">
    <property type="entry name" value="Homeodomain-like_sf"/>
</dbReference>
<dbReference type="Gene3D" id="1.10.10.60">
    <property type="entry name" value="Homeodomain-like"/>
    <property type="match status" value="1"/>
</dbReference>
<dbReference type="InterPro" id="IPR018060">
    <property type="entry name" value="HTH_AraC"/>
</dbReference>